<protein>
    <recommendedName>
        <fullName evidence="12">Innexin</fullName>
    </recommendedName>
</protein>
<comment type="subcellular location">
    <subcellularLocation>
        <location evidence="1">Cell junction</location>
        <location evidence="1">Gap junction</location>
    </subcellularLocation>
    <subcellularLocation>
        <location evidence="2 12">Cell membrane</location>
        <topology evidence="2 12">Multi-pass membrane protein</topology>
    </subcellularLocation>
</comment>
<evidence type="ECO:0000256" key="9">
    <source>
        <dbReference type="ARBA" id="ARBA00023065"/>
    </source>
</evidence>
<dbReference type="InterPro" id="IPR000990">
    <property type="entry name" value="Innexin"/>
</dbReference>
<dbReference type="PANTHER" id="PTHR11893:SF41">
    <property type="entry name" value="INNEXIN INX2"/>
    <property type="match status" value="1"/>
</dbReference>
<evidence type="ECO:0000256" key="12">
    <source>
        <dbReference type="RuleBase" id="RU010713"/>
    </source>
</evidence>
<keyword evidence="4" id="KW-1003">Cell membrane</keyword>
<keyword evidence="9 12" id="KW-0406">Ion transport</keyword>
<evidence type="ECO:0000256" key="4">
    <source>
        <dbReference type="ARBA" id="ARBA00022475"/>
    </source>
</evidence>
<comment type="caution">
    <text evidence="12">Lacks conserved residue(s) required for the propagation of feature annotation.</text>
</comment>
<keyword evidence="7" id="KW-0965">Cell junction</keyword>
<keyword evidence="11 12" id="KW-0407">Ion channel</keyword>
<keyword evidence="5 12" id="KW-0812">Transmembrane</keyword>
<comment type="function">
    <text evidence="12">Structural component of the gap junctions.</text>
</comment>
<organism evidence="13 14">
    <name type="scientific">Cordylochernes scorpioides</name>
    <dbReference type="NCBI Taxonomy" id="51811"/>
    <lineage>
        <taxon>Eukaryota</taxon>
        <taxon>Metazoa</taxon>
        <taxon>Ecdysozoa</taxon>
        <taxon>Arthropoda</taxon>
        <taxon>Chelicerata</taxon>
        <taxon>Arachnida</taxon>
        <taxon>Pseudoscorpiones</taxon>
        <taxon>Cheliferoidea</taxon>
        <taxon>Chernetidae</taxon>
        <taxon>Cordylochernes</taxon>
    </lineage>
</organism>
<evidence type="ECO:0000256" key="8">
    <source>
        <dbReference type="ARBA" id="ARBA00022989"/>
    </source>
</evidence>
<evidence type="ECO:0000256" key="3">
    <source>
        <dbReference type="ARBA" id="ARBA00022448"/>
    </source>
</evidence>
<dbReference type="PRINTS" id="PR01262">
    <property type="entry name" value="INNEXIN"/>
</dbReference>
<dbReference type="Pfam" id="PF00876">
    <property type="entry name" value="Innexin"/>
    <property type="match status" value="1"/>
</dbReference>
<dbReference type="PANTHER" id="PTHR11893">
    <property type="entry name" value="INNEXIN"/>
    <property type="match status" value="1"/>
</dbReference>
<evidence type="ECO:0000256" key="11">
    <source>
        <dbReference type="ARBA" id="ARBA00023303"/>
    </source>
</evidence>
<feature type="transmembrane region" description="Helical" evidence="12">
    <location>
        <begin position="255"/>
        <end position="276"/>
    </location>
</feature>
<evidence type="ECO:0000256" key="5">
    <source>
        <dbReference type="ARBA" id="ARBA00022692"/>
    </source>
</evidence>
<keyword evidence="10 12" id="KW-0472">Membrane</keyword>
<evidence type="ECO:0000256" key="10">
    <source>
        <dbReference type="ARBA" id="ARBA00023136"/>
    </source>
</evidence>
<evidence type="ECO:0000256" key="2">
    <source>
        <dbReference type="ARBA" id="ARBA00004651"/>
    </source>
</evidence>
<dbReference type="PROSITE" id="PS51013">
    <property type="entry name" value="PANNEXIN"/>
    <property type="match status" value="1"/>
</dbReference>
<evidence type="ECO:0000313" key="13">
    <source>
        <dbReference type="EMBL" id="UYV62560.1"/>
    </source>
</evidence>
<feature type="transmembrane region" description="Helical" evidence="12">
    <location>
        <begin position="107"/>
        <end position="129"/>
    </location>
</feature>
<proteinExistence type="inferred from homology"/>
<evidence type="ECO:0000256" key="1">
    <source>
        <dbReference type="ARBA" id="ARBA00004610"/>
    </source>
</evidence>
<keyword evidence="6" id="KW-0303">Gap junction</keyword>
<evidence type="ECO:0000313" key="14">
    <source>
        <dbReference type="Proteomes" id="UP001235939"/>
    </source>
</evidence>
<reference evidence="13 14" key="1">
    <citation type="submission" date="2022-01" db="EMBL/GenBank/DDBJ databases">
        <title>A chromosomal length assembly of Cordylochernes scorpioides.</title>
        <authorList>
            <person name="Zeh D."/>
            <person name="Zeh J."/>
        </authorList>
    </citation>
    <scope>NUCLEOTIDE SEQUENCE [LARGE SCALE GENOMIC DNA]</scope>
    <source>
        <strain evidence="13">IN4F17</strain>
        <tissue evidence="13">Whole Body</tissue>
    </source>
</reference>
<comment type="similarity">
    <text evidence="12">Belongs to the pannexin family.</text>
</comment>
<sequence>MLSIADPLKKILKPGPQGRPDSLAFRLHRQITMVGLLAGSLLVTSRQYFGDPIKCIQRDDVPPALLETYCWVYATFTVPSAFELQVGVQVPQPGVDRSNDERAYHQYYQWVAIVLALQGLVFYLPWAIWGGLEHGLLSSLVSRQKHGKEASIVDYLRLHQGAHQSYFWNYLICESLNFINVLVQFQITNVFLDGSFTPLGSNYISYIRGNLEVDPLLRLFPRMSKCIFHRFGSSGDVQKLDALCILPLNILHEKIYIALWFWYILLAVLSAFLLAYHCVSGCHTCSERDAPMQEGFSPPSGCQDGYNRPWTTTRGLVLAGIPRQQPGRPLLPRGG</sequence>
<name>A0ABY6K1W6_9ARAC</name>
<evidence type="ECO:0000256" key="6">
    <source>
        <dbReference type="ARBA" id="ARBA00022868"/>
    </source>
</evidence>
<evidence type="ECO:0000256" key="7">
    <source>
        <dbReference type="ARBA" id="ARBA00022949"/>
    </source>
</evidence>
<accession>A0ABY6K1W6</accession>
<dbReference type="Proteomes" id="UP001235939">
    <property type="component" value="Chromosome 02"/>
</dbReference>
<keyword evidence="14" id="KW-1185">Reference proteome</keyword>
<gene>
    <name evidence="12" type="primary">inx</name>
    <name evidence="13" type="ORF">LAZ67_2001099</name>
</gene>
<keyword evidence="3 12" id="KW-0813">Transport</keyword>
<dbReference type="EMBL" id="CP092864">
    <property type="protein sequence ID" value="UYV62560.1"/>
    <property type="molecule type" value="Genomic_DNA"/>
</dbReference>
<keyword evidence="8 12" id="KW-1133">Transmembrane helix</keyword>